<dbReference type="Proteomes" id="UP000289856">
    <property type="component" value="Chromosome"/>
</dbReference>
<evidence type="ECO:0000313" key="2">
    <source>
        <dbReference type="Proteomes" id="UP000289856"/>
    </source>
</evidence>
<accession>A0A3T1D5N3</accession>
<reference evidence="1 2" key="1">
    <citation type="submission" date="2019-01" db="EMBL/GenBank/DDBJ databases">
        <title>Complete genome sequence of Cohnella hallensis HS21 isolated from Korean fir (Abies koreana) rhizospheric soil.</title>
        <authorList>
            <person name="Jiang L."/>
            <person name="Kang S.W."/>
            <person name="Kim S."/>
            <person name="Jung J."/>
            <person name="Kim C.Y."/>
            <person name="Kim D.H."/>
            <person name="Kim S.W."/>
            <person name="Lee J."/>
        </authorList>
    </citation>
    <scope>NUCLEOTIDE SEQUENCE [LARGE SCALE GENOMIC DNA]</scope>
    <source>
        <strain evidence="1 2">HS21</strain>
    </source>
</reference>
<keyword evidence="2" id="KW-1185">Reference proteome</keyword>
<dbReference type="KEGG" id="cohn:KCTCHS21_28060"/>
<dbReference type="EMBL" id="AP019400">
    <property type="protein sequence ID" value="BBI33407.1"/>
    <property type="molecule type" value="Genomic_DNA"/>
</dbReference>
<sequence>MKCLQNPSTKLELVCHLTRKTIDDETFKLSISGTGNRGVYEAVPRGFVN</sequence>
<name>A0A3T1D5N3_9BACL</name>
<evidence type="ECO:0000313" key="1">
    <source>
        <dbReference type="EMBL" id="BBI33407.1"/>
    </source>
</evidence>
<proteinExistence type="predicted"/>
<organism evidence="1 2">
    <name type="scientific">Cohnella abietis</name>
    <dbReference type="NCBI Taxonomy" id="2507935"/>
    <lineage>
        <taxon>Bacteria</taxon>
        <taxon>Bacillati</taxon>
        <taxon>Bacillota</taxon>
        <taxon>Bacilli</taxon>
        <taxon>Bacillales</taxon>
        <taxon>Paenibacillaceae</taxon>
        <taxon>Cohnella</taxon>
    </lineage>
</organism>
<dbReference type="AlphaFoldDB" id="A0A3T1D5N3"/>
<protein>
    <submittedName>
        <fullName evidence="1">Uncharacterized protein</fullName>
    </submittedName>
</protein>
<gene>
    <name evidence="1" type="ORF">KCTCHS21_28060</name>
</gene>